<dbReference type="EMBL" id="PXXU01000018">
    <property type="protein sequence ID" value="PSJ17519.1"/>
    <property type="molecule type" value="Genomic_DNA"/>
</dbReference>
<evidence type="ECO:0000313" key="1">
    <source>
        <dbReference type="EMBL" id="PSJ17519.1"/>
    </source>
</evidence>
<comment type="caution">
    <text evidence="1">The sequence shown here is derived from an EMBL/GenBank/DDBJ whole genome shotgun (WGS) entry which is preliminary data.</text>
</comment>
<accession>A0A2P7NVQ4</accession>
<protein>
    <submittedName>
        <fullName evidence="1">Uncharacterized protein</fullName>
    </submittedName>
</protein>
<gene>
    <name evidence="1" type="ORF">C7H79_07460</name>
</gene>
<sequence length="70" mass="8264">MENKRELNDNEKIFVEKNDYESGFPMIGSMNFMPSGLPQKKNYSHSNFSKIKHISYSYGKYQSFIKYIPS</sequence>
<dbReference type="OrthoDB" id="9912250at2"/>
<dbReference type="RefSeq" id="WP_106706663.1">
    <property type="nucleotide sequence ID" value="NZ_PXXU01000018.1"/>
</dbReference>
<proteinExistence type="predicted"/>
<reference evidence="1 2" key="1">
    <citation type="submission" date="2018-03" db="EMBL/GenBank/DDBJ databases">
        <title>Draft genome of Nitrosomonas supralitoralis APG5.</title>
        <authorList>
            <person name="Urakawa H."/>
            <person name="Lopez J.V."/>
        </authorList>
    </citation>
    <scope>NUCLEOTIDE SEQUENCE [LARGE SCALE GENOMIC DNA]</scope>
    <source>
        <strain evidence="1 2">APG5</strain>
    </source>
</reference>
<keyword evidence="2" id="KW-1185">Reference proteome</keyword>
<organism evidence="1 2">
    <name type="scientific">Nitrosomonas supralitoralis</name>
    <dbReference type="NCBI Taxonomy" id="2116706"/>
    <lineage>
        <taxon>Bacteria</taxon>
        <taxon>Pseudomonadati</taxon>
        <taxon>Pseudomonadota</taxon>
        <taxon>Betaproteobacteria</taxon>
        <taxon>Nitrosomonadales</taxon>
        <taxon>Nitrosomonadaceae</taxon>
        <taxon>Nitrosomonas</taxon>
    </lineage>
</organism>
<evidence type="ECO:0000313" key="2">
    <source>
        <dbReference type="Proteomes" id="UP000241912"/>
    </source>
</evidence>
<name>A0A2P7NVQ4_9PROT</name>
<dbReference type="AlphaFoldDB" id="A0A2P7NVQ4"/>
<dbReference type="Proteomes" id="UP000241912">
    <property type="component" value="Unassembled WGS sequence"/>
</dbReference>